<gene>
    <name evidence="1" type="ORF">H2198_005955</name>
</gene>
<dbReference type="EMBL" id="JAPDRQ010000104">
    <property type="protein sequence ID" value="KAJ9655099.1"/>
    <property type="molecule type" value="Genomic_DNA"/>
</dbReference>
<evidence type="ECO:0000313" key="1">
    <source>
        <dbReference type="EMBL" id="KAJ9655099.1"/>
    </source>
</evidence>
<comment type="caution">
    <text evidence="1">The sequence shown here is derived from an EMBL/GenBank/DDBJ whole genome shotgun (WGS) entry which is preliminary data.</text>
</comment>
<accession>A0ACC3A4D6</accession>
<sequence>MSIQPPVDIAVYAGQIPPSDHEVFILNYLQPLLPYSLPLYRRCQFHRKSSKPSATGEIWIAAAVKDQNATIHDGGSVDLSRISDLPWVAAHIDLTNAGQTQVWTCATWEAQHAGENGQVENVQKSPHFIVYQRLMDALFEHIRTSHVKNLSHDPPVQWQRLRDDGKIVSLPYSRSKVLFGTIAECLWTFLDSYNSSSGSTQVTRADRPYLKYIVESEVRTLRQVKAPEGLHFAPMQEQHLQTIVDRTNIPRTIETLRQLPNAGLFNSDNMPVAWGLLGKDASLSSLHTEPEYRRRGLAETIANKLMAEQISAFQDAVDSNDDAAIVYSHADVSTSNLASSKVMEKIGGKVMWRVAWIEVQLGEPMIV</sequence>
<dbReference type="Proteomes" id="UP001172386">
    <property type="component" value="Unassembled WGS sequence"/>
</dbReference>
<keyword evidence="2" id="KW-1185">Reference proteome</keyword>
<name>A0ACC3A4D6_9EURO</name>
<protein>
    <submittedName>
        <fullName evidence="1">Uncharacterized protein</fullName>
    </submittedName>
</protein>
<proteinExistence type="predicted"/>
<organism evidence="1 2">
    <name type="scientific">Neophaeococcomyces mojaviensis</name>
    <dbReference type="NCBI Taxonomy" id="3383035"/>
    <lineage>
        <taxon>Eukaryota</taxon>
        <taxon>Fungi</taxon>
        <taxon>Dikarya</taxon>
        <taxon>Ascomycota</taxon>
        <taxon>Pezizomycotina</taxon>
        <taxon>Eurotiomycetes</taxon>
        <taxon>Chaetothyriomycetidae</taxon>
        <taxon>Chaetothyriales</taxon>
        <taxon>Chaetothyriales incertae sedis</taxon>
        <taxon>Neophaeococcomyces</taxon>
    </lineage>
</organism>
<evidence type="ECO:0000313" key="2">
    <source>
        <dbReference type="Proteomes" id="UP001172386"/>
    </source>
</evidence>
<reference evidence="1" key="1">
    <citation type="submission" date="2022-10" db="EMBL/GenBank/DDBJ databases">
        <title>Culturing micro-colonial fungi from biological soil crusts in the Mojave desert and describing Neophaeococcomyces mojavensis, and introducing the new genera and species Taxawa tesnikishii.</title>
        <authorList>
            <person name="Kurbessoian T."/>
            <person name="Stajich J.E."/>
        </authorList>
    </citation>
    <scope>NUCLEOTIDE SEQUENCE</scope>
    <source>
        <strain evidence="1">JES_112</strain>
    </source>
</reference>